<dbReference type="Proteomes" id="UP000295433">
    <property type="component" value="Unassembled WGS sequence"/>
</dbReference>
<gene>
    <name evidence="1" type="ORF">EDC54_101715</name>
</gene>
<reference evidence="1 2" key="1">
    <citation type="submission" date="2019-03" db="EMBL/GenBank/DDBJ databases">
        <title>Genomic Encyclopedia of Type Strains, Phase IV (KMG-IV): sequencing the most valuable type-strain genomes for metagenomic binning, comparative biology and taxonomic classification.</title>
        <authorList>
            <person name="Goeker M."/>
        </authorList>
    </citation>
    <scope>NUCLEOTIDE SEQUENCE [LARGE SCALE GENOMIC DNA]</scope>
    <source>
        <strain evidence="1 2">DSM 16730</strain>
    </source>
</reference>
<keyword evidence="2" id="KW-1185">Reference proteome</keyword>
<evidence type="ECO:0000313" key="1">
    <source>
        <dbReference type="EMBL" id="TCV09187.1"/>
    </source>
</evidence>
<protein>
    <submittedName>
        <fullName evidence="1">Uncharacterized protein</fullName>
    </submittedName>
</protein>
<dbReference type="EMBL" id="SMBY01000001">
    <property type="protein sequence ID" value="TCV09187.1"/>
    <property type="molecule type" value="Genomic_DNA"/>
</dbReference>
<accession>A0A4R3VV10</accession>
<proteinExistence type="predicted"/>
<name>A0A4R3VV10_9GAMM</name>
<dbReference type="AlphaFoldDB" id="A0A4R3VV10"/>
<comment type="caution">
    <text evidence="1">The sequence shown here is derived from an EMBL/GenBank/DDBJ whole genome shotgun (WGS) entry which is preliminary data.</text>
</comment>
<sequence>MAIQLIFNQFKLKYPVASDVIPHLYDEKILPNERRKKSALRRFMQINKISQ</sequence>
<evidence type="ECO:0000313" key="2">
    <source>
        <dbReference type="Proteomes" id="UP000295433"/>
    </source>
</evidence>
<organism evidence="1 2">
    <name type="scientific">Samsonia erythrinae</name>
    <dbReference type="NCBI Taxonomy" id="160434"/>
    <lineage>
        <taxon>Bacteria</taxon>
        <taxon>Pseudomonadati</taxon>
        <taxon>Pseudomonadota</taxon>
        <taxon>Gammaproteobacteria</taxon>
        <taxon>Enterobacterales</taxon>
        <taxon>Pectobacteriaceae</taxon>
        <taxon>Samsonia</taxon>
    </lineage>
</organism>